<evidence type="ECO:0000256" key="2">
    <source>
        <dbReference type="ARBA" id="ARBA00023315"/>
    </source>
</evidence>
<protein>
    <submittedName>
        <fullName evidence="5">GNAT family protein</fullName>
    </submittedName>
</protein>
<dbReference type="InterPro" id="IPR051531">
    <property type="entry name" value="N-acetyltransferase"/>
</dbReference>
<organism evidence="5 6">
    <name type="scientific">Paenibacillus hodogayensis</name>
    <dbReference type="NCBI Taxonomy" id="279208"/>
    <lineage>
        <taxon>Bacteria</taxon>
        <taxon>Bacillati</taxon>
        <taxon>Bacillota</taxon>
        <taxon>Bacilli</taxon>
        <taxon>Bacillales</taxon>
        <taxon>Paenibacillaceae</taxon>
        <taxon>Paenibacillus</taxon>
    </lineage>
</organism>
<dbReference type="PROSITE" id="PS51186">
    <property type="entry name" value="GNAT"/>
    <property type="match status" value="1"/>
</dbReference>
<dbReference type="Gene3D" id="3.40.630.30">
    <property type="match status" value="1"/>
</dbReference>
<sequence length="85" mass="9679">MHPDYWGKGIATEVANLLVNFGFKELHLHRIYATCDPRNIGSAKVLNKVGMTQEGRLRDALLIKDGWRDSLVFGILQHEWELTSS</sequence>
<keyword evidence="2" id="KW-0012">Acyltransferase</keyword>
<evidence type="ECO:0000259" key="4">
    <source>
        <dbReference type="PROSITE" id="PS51186"/>
    </source>
</evidence>
<dbReference type="InterPro" id="IPR016181">
    <property type="entry name" value="Acyl_CoA_acyltransferase"/>
</dbReference>
<evidence type="ECO:0000256" key="3">
    <source>
        <dbReference type="ARBA" id="ARBA00038502"/>
    </source>
</evidence>
<dbReference type="RefSeq" id="WP_344915941.1">
    <property type="nucleotide sequence ID" value="NZ_BAAAYO010000018.1"/>
</dbReference>
<accession>A0ABV5W1T1</accession>
<evidence type="ECO:0000256" key="1">
    <source>
        <dbReference type="ARBA" id="ARBA00022679"/>
    </source>
</evidence>
<dbReference type="InterPro" id="IPR000182">
    <property type="entry name" value="GNAT_dom"/>
</dbReference>
<dbReference type="PANTHER" id="PTHR43792">
    <property type="entry name" value="GNAT FAMILY, PUTATIVE (AFU_ORTHOLOGUE AFUA_3G00765)-RELATED-RELATED"/>
    <property type="match status" value="1"/>
</dbReference>
<feature type="domain" description="N-acetyltransferase" evidence="4">
    <location>
        <begin position="1"/>
        <end position="74"/>
    </location>
</feature>
<proteinExistence type="inferred from homology"/>
<reference evidence="5 6" key="1">
    <citation type="submission" date="2024-09" db="EMBL/GenBank/DDBJ databases">
        <authorList>
            <person name="Sun Q."/>
            <person name="Mori K."/>
        </authorList>
    </citation>
    <scope>NUCLEOTIDE SEQUENCE [LARGE SCALE GENOMIC DNA]</scope>
    <source>
        <strain evidence="5 6">JCM 12520</strain>
    </source>
</reference>
<dbReference type="EMBL" id="JBHMAG010000015">
    <property type="protein sequence ID" value="MFB9754533.1"/>
    <property type="molecule type" value="Genomic_DNA"/>
</dbReference>
<dbReference type="Pfam" id="PF13302">
    <property type="entry name" value="Acetyltransf_3"/>
    <property type="match status" value="1"/>
</dbReference>
<keyword evidence="1" id="KW-0808">Transferase</keyword>
<dbReference type="SUPFAM" id="SSF55729">
    <property type="entry name" value="Acyl-CoA N-acyltransferases (Nat)"/>
    <property type="match status" value="1"/>
</dbReference>
<comment type="similarity">
    <text evidence="3">Belongs to the acetyltransferase family. RimJ subfamily.</text>
</comment>
<gene>
    <name evidence="5" type="ORF">ACFFNY_23435</name>
</gene>
<dbReference type="Proteomes" id="UP001589619">
    <property type="component" value="Unassembled WGS sequence"/>
</dbReference>
<comment type="caution">
    <text evidence="5">The sequence shown here is derived from an EMBL/GenBank/DDBJ whole genome shotgun (WGS) entry which is preliminary data.</text>
</comment>
<evidence type="ECO:0000313" key="6">
    <source>
        <dbReference type="Proteomes" id="UP001589619"/>
    </source>
</evidence>
<dbReference type="PANTHER" id="PTHR43792:SF8">
    <property type="entry name" value="[RIBOSOMAL PROTEIN US5]-ALANINE N-ACETYLTRANSFERASE"/>
    <property type="match status" value="1"/>
</dbReference>
<evidence type="ECO:0000313" key="5">
    <source>
        <dbReference type="EMBL" id="MFB9754533.1"/>
    </source>
</evidence>
<name>A0ABV5W1T1_9BACL</name>
<keyword evidence="6" id="KW-1185">Reference proteome</keyword>